<proteinExistence type="predicted"/>
<protein>
    <recommendedName>
        <fullName evidence="1">YHYH domain-containing protein</fullName>
    </recommendedName>
</protein>
<reference evidence="2" key="1">
    <citation type="submission" date="2021-01" db="EMBL/GenBank/DDBJ databases">
        <authorList>
            <person name="Corre E."/>
            <person name="Pelletier E."/>
            <person name="Niang G."/>
            <person name="Scheremetjew M."/>
            <person name="Finn R."/>
            <person name="Kale V."/>
            <person name="Holt S."/>
            <person name="Cochrane G."/>
            <person name="Meng A."/>
            <person name="Brown T."/>
            <person name="Cohen L."/>
        </authorList>
    </citation>
    <scope>NUCLEOTIDE SEQUENCE</scope>
    <source>
        <strain evidence="2">Fehren 1</strain>
    </source>
</reference>
<feature type="domain" description="YHYH" evidence="1">
    <location>
        <begin position="36"/>
        <end position="139"/>
    </location>
</feature>
<sequence>MLSASAYVLTTGSNLSTTVGIALSGGYIYNALAAGNTDAVENEADTLDTCMSHPAPGGQFHYHIWSACAVKNYGYWSSTHAPPLCKSTTNCTTAPWTMNKAAGTNNGVAQQSYFTAANWDKPIGLARDGHLIMGPYKNASGALWTCADRDVCNGAFVSGQYVYVGADNFPYVTGCWGPGPTPEYKPGCTNNGCGSKASTAGALSFSLAGLSAVAAAATLALF</sequence>
<accession>A0A7S3MMT3</accession>
<dbReference type="EMBL" id="HBIE01023226">
    <property type="protein sequence ID" value="CAE0312149.1"/>
    <property type="molecule type" value="Transcribed_RNA"/>
</dbReference>
<organism evidence="2">
    <name type="scientific">Favella ehrenbergii</name>
    <dbReference type="NCBI Taxonomy" id="182087"/>
    <lineage>
        <taxon>Eukaryota</taxon>
        <taxon>Sar</taxon>
        <taxon>Alveolata</taxon>
        <taxon>Ciliophora</taxon>
        <taxon>Intramacronucleata</taxon>
        <taxon>Spirotrichea</taxon>
        <taxon>Choreotrichia</taxon>
        <taxon>Tintinnida</taxon>
        <taxon>Xystonellidae</taxon>
        <taxon>Favella</taxon>
    </lineage>
</organism>
<evidence type="ECO:0000259" key="1">
    <source>
        <dbReference type="Pfam" id="PF14240"/>
    </source>
</evidence>
<dbReference type="Pfam" id="PF14240">
    <property type="entry name" value="YHYH"/>
    <property type="match status" value="1"/>
</dbReference>
<gene>
    <name evidence="2" type="ORF">FEHR0123_LOCUS7070</name>
</gene>
<dbReference type="InterPro" id="IPR025924">
    <property type="entry name" value="YHYH_dom"/>
</dbReference>
<dbReference type="AlphaFoldDB" id="A0A7S3MMT3"/>
<name>A0A7S3MMT3_9SPIT</name>
<evidence type="ECO:0000313" key="2">
    <source>
        <dbReference type="EMBL" id="CAE0312149.1"/>
    </source>
</evidence>